<evidence type="ECO:0000259" key="1">
    <source>
        <dbReference type="PROSITE" id="PS51725"/>
    </source>
</evidence>
<dbReference type="InterPro" id="IPR011008">
    <property type="entry name" value="Dimeric_a/b-barrel"/>
</dbReference>
<dbReference type="SUPFAM" id="SSF54909">
    <property type="entry name" value="Dimeric alpha+beta barrel"/>
    <property type="match status" value="1"/>
</dbReference>
<keyword evidence="2" id="KW-0560">Oxidoreductase</keyword>
<dbReference type="InterPro" id="IPR007138">
    <property type="entry name" value="ABM_dom"/>
</dbReference>
<keyword evidence="3" id="KW-1185">Reference proteome</keyword>
<dbReference type="PANTHER" id="PTHR34474:SF2">
    <property type="entry name" value="SIGNAL TRANSDUCTION PROTEIN TRAP"/>
    <property type="match status" value="1"/>
</dbReference>
<evidence type="ECO:0000313" key="2">
    <source>
        <dbReference type="EMBL" id="NYG37265.1"/>
    </source>
</evidence>
<dbReference type="PROSITE" id="PS51725">
    <property type="entry name" value="ABM"/>
    <property type="match status" value="1"/>
</dbReference>
<sequence length="100" mass="11492">MSVVKINAMHITPGHGEEFAERFAQRPHRIEHVDGFEGFQVMRPTDDRPTWLVVTQWRDTAAYDAWYAGRPARDPGSVTYADGWELWSYEVLESVLPAQS</sequence>
<dbReference type="AlphaFoldDB" id="A0A852XFE8"/>
<reference evidence="2 3" key="1">
    <citation type="submission" date="2020-07" db="EMBL/GenBank/DDBJ databases">
        <title>Sequencing the genomes of 1000 actinobacteria strains.</title>
        <authorList>
            <person name="Klenk H.-P."/>
        </authorList>
    </citation>
    <scope>NUCLEOTIDE SEQUENCE [LARGE SCALE GENOMIC DNA]</scope>
    <source>
        <strain evidence="2 3">DSM 24723</strain>
    </source>
</reference>
<dbReference type="InterPro" id="IPR050404">
    <property type="entry name" value="Heme-degrading_MO"/>
</dbReference>
<dbReference type="EMBL" id="JACBZX010000001">
    <property type="protein sequence ID" value="NYG37265.1"/>
    <property type="molecule type" value="Genomic_DNA"/>
</dbReference>
<protein>
    <submittedName>
        <fullName evidence="2">Heme-degrading monooxygenase HmoA</fullName>
    </submittedName>
</protein>
<feature type="domain" description="ABM" evidence="1">
    <location>
        <begin position="3"/>
        <end position="91"/>
    </location>
</feature>
<name>A0A852XFE8_9MICO</name>
<dbReference type="RefSeq" id="WP_179462665.1">
    <property type="nucleotide sequence ID" value="NZ_JACBZX010000001.1"/>
</dbReference>
<dbReference type="Gene3D" id="3.30.70.100">
    <property type="match status" value="1"/>
</dbReference>
<comment type="caution">
    <text evidence="2">The sequence shown here is derived from an EMBL/GenBank/DDBJ whole genome shotgun (WGS) entry which is preliminary data.</text>
</comment>
<gene>
    <name evidence="2" type="ORF">BJY28_001734</name>
</gene>
<dbReference type="PANTHER" id="PTHR34474">
    <property type="entry name" value="SIGNAL TRANSDUCTION PROTEIN TRAP"/>
    <property type="match status" value="1"/>
</dbReference>
<dbReference type="Proteomes" id="UP000592181">
    <property type="component" value="Unassembled WGS sequence"/>
</dbReference>
<evidence type="ECO:0000313" key="3">
    <source>
        <dbReference type="Proteomes" id="UP000592181"/>
    </source>
</evidence>
<proteinExistence type="predicted"/>
<keyword evidence="2" id="KW-0503">Monooxygenase</keyword>
<dbReference type="Pfam" id="PF03992">
    <property type="entry name" value="ABM"/>
    <property type="match status" value="1"/>
</dbReference>
<accession>A0A852XFE8</accession>
<dbReference type="GO" id="GO:0004497">
    <property type="term" value="F:monooxygenase activity"/>
    <property type="evidence" value="ECO:0007669"/>
    <property type="project" value="UniProtKB-KW"/>
</dbReference>
<organism evidence="2 3">
    <name type="scientific">Janibacter alkaliphilus</name>
    <dbReference type="NCBI Taxonomy" id="1069963"/>
    <lineage>
        <taxon>Bacteria</taxon>
        <taxon>Bacillati</taxon>
        <taxon>Actinomycetota</taxon>
        <taxon>Actinomycetes</taxon>
        <taxon>Micrococcales</taxon>
        <taxon>Intrasporangiaceae</taxon>
        <taxon>Janibacter</taxon>
    </lineage>
</organism>